<comment type="caution">
    <text evidence="1">The sequence shown here is derived from an EMBL/GenBank/DDBJ whole genome shotgun (WGS) entry which is preliminary data.</text>
</comment>
<name>A0ABD2QXA5_9SOLN</name>
<proteinExistence type="predicted"/>
<dbReference type="EMBL" id="JBJKTR010000023">
    <property type="protein sequence ID" value="KAL3324043.1"/>
    <property type="molecule type" value="Genomic_DNA"/>
</dbReference>
<keyword evidence="2" id="KW-1185">Reference proteome</keyword>
<organism evidence="1 2">
    <name type="scientific">Solanum stoloniferum</name>
    <dbReference type="NCBI Taxonomy" id="62892"/>
    <lineage>
        <taxon>Eukaryota</taxon>
        <taxon>Viridiplantae</taxon>
        <taxon>Streptophyta</taxon>
        <taxon>Embryophyta</taxon>
        <taxon>Tracheophyta</taxon>
        <taxon>Spermatophyta</taxon>
        <taxon>Magnoliopsida</taxon>
        <taxon>eudicotyledons</taxon>
        <taxon>Gunneridae</taxon>
        <taxon>Pentapetalae</taxon>
        <taxon>asterids</taxon>
        <taxon>lamiids</taxon>
        <taxon>Solanales</taxon>
        <taxon>Solanaceae</taxon>
        <taxon>Solanoideae</taxon>
        <taxon>Solaneae</taxon>
        <taxon>Solanum</taxon>
    </lineage>
</organism>
<protein>
    <recommendedName>
        <fullName evidence="3">Transmembrane protein</fullName>
    </recommendedName>
</protein>
<evidence type="ECO:0000313" key="2">
    <source>
        <dbReference type="Proteomes" id="UP001627284"/>
    </source>
</evidence>
<dbReference type="AlphaFoldDB" id="A0ABD2QXA5"/>
<dbReference type="Proteomes" id="UP001627284">
    <property type="component" value="Unassembled WGS sequence"/>
</dbReference>
<dbReference type="CDD" id="cd00303">
    <property type="entry name" value="retropepsin_like"/>
    <property type="match status" value="1"/>
</dbReference>
<accession>A0ABD2QXA5</accession>
<gene>
    <name evidence="1" type="ORF">AABB24_038290</name>
</gene>
<evidence type="ECO:0000313" key="1">
    <source>
        <dbReference type="EMBL" id="KAL3324043.1"/>
    </source>
</evidence>
<dbReference type="Pfam" id="PF08284">
    <property type="entry name" value="RVP_2"/>
    <property type="match status" value="1"/>
</dbReference>
<reference evidence="1 2" key="1">
    <citation type="submission" date="2024-05" db="EMBL/GenBank/DDBJ databases">
        <title>De novo assembly of an allotetraploid wild potato.</title>
        <authorList>
            <person name="Hosaka A.J."/>
        </authorList>
    </citation>
    <scope>NUCLEOTIDE SEQUENCE [LARGE SCALE GENOMIC DNA]</scope>
    <source>
        <tissue evidence="1">Young leaves</tissue>
    </source>
</reference>
<dbReference type="Gene3D" id="2.40.70.10">
    <property type="entry name" value="Acid Proteases"/>
    <property type="match status" value="1"/>
</dbReference>
<dbReference type="InterPro" id="IPR021109">
    <property type="entry name" value="Peptidase_aspartic_dom_sf"/>
</dbReference>
<sequence>MSNVFFYLGSTYSYVSIQFALEFYAIYDVLDSPIHISTPVEESVIVTQVYRAYPVLFMGFQTWVDLVILDMTDFDIIFGMTWLSPYYVVLTCNAKFVTLEIPDKEKLE</sequence>
<evidence type="ECO:0008006" key="3">
    <source>
        <dbReference type="Google" id="ProtNLM"/>
    </source>
</evidence>